<dbReference type="GO" id="GO:0043531">
    <property type="term" value="F:ADP binding"/>
    <property type="evidence" value="ECO:0007669"/>
    <property type="project" value="InterPro"/>
</dbReference>
<keyword evidence="1" id="KW-0611">Plant defense</keyword>
<gene>
    <name evidence="6" type="primary">LOC104605412</name>
</gene>
<sequence length="899" mass="104021">METIEAIMQVVGSKLASAIGMKEQGSLPGVNLLQLKDLQKKFLEVQEFVDETREELRENFTVCLLLGNHFRSLMYSVDDLLNTLIACEKHFQKIDPMDLLIDKFLSSYYYLMDKITEALGELREILERCRFDGCHTFKLMHERDKIVEWLLSNENSESSANKGNLGIIAEWLLPNENPKSSANKGNLGIIRILGSENTYLAWLAYNHERVKAHFDLSAWVFMHQICDLTNVTRCILQSARQSQMNIQDLLHSKKYFLVLANICEDNYSVWEALQSVLIVGAPGSKVLLTTNERFEVVSNSWNVQTLKTDYGRLYRLLDGKREDSWNETYHHLPLHLQQCIAYCSVFPKDYPFEKDKLVQQWMAQGYVLPERGRRMEDIGSSYFDYLLSRSFLKVKVKDECEAQTDGFQLFEEIPCSDTRYKMNARIHDLVLSLWENDRIMLKEDFSSLSENTRHLSLLCDHFSDSTFDALGLSCSGLRSLLFLRGNQGAYFPDKLSPNYLYLRVLDLSHTKLDRKFTFATGGLRFLCYLDLSESSIGWLDGDFHELQTLRLLRCYSLCKFSIHVNSPVNLRHLQIDTSYSHKLTKMPEKIGELTCLQTLPFFFASRETGYRVGELKKLTELRGELGIFQLENVHSLEEAEEAMLQNKQHLNKLILQWNGESKQYGLEDVLEGLRPHENLKELEIVSYDGLLFPSWLGNPLYSNLISISLKCCRKCQFLPPLGQLPHLRFLKISSLEEVKHVGYEFYRGDSVKGFLSLEKLEFEGMSKLEKWDDFEQGEFPILRELDVISCPKLRHLPDLKYLMCLQNLRIEHCSDLESLPREALPTSLESLTVKECPKVKVVPKQRGVKSLMKTYPGDLARNNFSSYIHNRINNIQKELDELREITQNLEINFDDGGTV</sequence>
<dbReference type="InterPro" id="IPR027417">
    <property type="entry name" value="P-loop_NTPase"/>
</dbReference>
<dbReference type="SUPFAM" id="SSF52058">
    <property type="entry name" value="L domain-like"/>
    <property type="match status" value="1"/>
</dbReference>
<reference evidence="6" key="1">
    <citation type="submission" date="2025-08" db="UniProtKB">
        <authorList>
            <consortium name="RefSeq"/>
        </authorList>
    </citation>
    <scope>IDENTIFICATION</scope>
</reference>
<feature type="domain" description="R13L1/DRL21-like LRR repeat region" evidence="4">
    <location>
        <begin position="613"/>
        <end position="734"/>
    </location>
</feature>
<proteinExistence type="predicted"/>
<dbReference type="Pfam" id="PF25019">
    <property type="entry name" value="LRR_R13L1-DRL21"/>
    <property type="match status" value="1"/>
</dbReference>
<dbReference type="PANTHER" id="PTHR47186:SF3">
    <property type="entry name" value="OS09G0267800 PROTEIN"/>
    <property type="match status" value="1"/>
</dbReference>
<dbReference type="eggNOG" id="KOG4658">
    <property type="taxonomic scope" value="Eukaryota"/>
</dbReference>
<dbReference type="GO" id="GO:0006952">
    <property type="term" value="P:defense response"/>
    <property type="evidence" value="ECO:0007669"/>
    <property type="project" value="UniProtKB-KW"/>
</dbReference>
<dbReference type="SUPFAM" id="SSF52540">
    <property type="entry name" value="P-loop containing nucleoside triphosphate hydrolases"/>
    <property type="match status" value="1"/>
</dbReference>
<dbReference type="RefSeq" id="XP_010268470.1">
    <property type="nucleotide sequence ID" value="XM_010270168.2"/>
</dbReference>
<evidence type="ECO:0000313" key="5">
    <source>
        <dbReference type="Proteomes" id="UP000189703"/>
    </source>
</evidence>
<dbReference type="InterPro" id="IPR058922">
    <property type="entry name" value="WHD_DRP"/>
</dbReference>
<feature type="domain" description="NB-ARC" evidence="2">
    <location>
        <begin position="186"/>
        <end position="299"/>
    </location>
</feature>
<evidence type="ECO:0000259" key="4">
    <source>
        <dbReference type="Pfam" id="PF25019"/>
    </source>
</evidence>
<dbReference type="InterPro" id="IPR056789">
    <property type="entry name" value="LRR_R13L1-DRL21"/>
</dbReference>
<dbReference type="GeneID" id="104605412"/>
<dbReference type="AlphaFoldDB" id="A0A1U8AZB0"/>
<dbReference type="Pfam" id="PF23559">
    <property type="entry name" value="WHD_DRP"/>
    <property type="match status" value="1"/>
</dbReference>
<dbReference type="Pfam" id="PF00931">
    <property type="entry name" value="NB-ARC"/>
    <property type="match status" value="1"/>
</dbReference>
<accession>A0A1U8AZB0</accession>
<dbReference type="InterPro" id="IPR002182">
    <property type="entry name" value="NB-ARC"/>
</dbReference>
<protein>
    <submittedName>
        <fullName evidence="6">Disease resistance protein RGA3</fullName>
    </submittedName>
</protein>
<dbReference type="Gene3D" id="3.40.50.300">
    <property type="entry name" value="P-loop containing nucleotide triphosphate hydrolases"/>
    <property type="match status" value="1"/>
</dbReference>
<keyword evidence="5" id="KW-1185">Reference proteome</keyword>
<dbReference type="Gene3D" id="3.80.10.10">
    <property type="entry name" value="Ribonuclease Inhibitor"/>
    <property type="match status" value="1"/>
</dbReference>
<name>A0A1U8AZB0_NELNU</name>
<dbReference type="KEGG" id="nnu:104605412"/>
<dbReference type="InterPro" id="IPR032675">
    <property type="entry name" value="LRR_dom_sf"/>
</dbReference>
<evidence type="ECO:0000313" key="6">
    <source>
        <dbReference type="RefSeq" id="XP_010268470.1"/>
    </source>
</evidence>
<dbReference type="PANTHER" id="PTHR47186">
    <property type="entry name" value="LEUCINE-RICH REPEAT-CONTAINING PROTEIN 57"/>
    <property type="match status" value="1"/>
</dbReference>
<organism evidence="5 6">
    <name type="scientific">Nelumbo nucifera</name>
    <name type="common">Sacred lotus</name>
    <dbReference type="NCBI Taxonomy" id="4432"/>
    <lineage>
        <taxon>Eukaryota</taxon>
        <taxon>Viridiplantae</taxon>
        <taxon>Streptophyta</taxon>
        <taxon>Embryophyta</taxon>
        <taxon>Tracheophyta</taxon>
        <taxon>Spermatophyta</taxon>
        <taxon>Magnoliopsida</taxon>
        <taxon>Proteales</taxon>
        <taxon>Nelumbonaceae</taxon>
        <taxon>Nelumbo</taxon>
    </lineage>
</organism>
<evidence type="ECO:0000256" key="1">
    <source>
        <dbReference type="ARBA" id="ARBA00022821"/>
    </source>
</evidence>
<dbReference type="Gene3D" id="1.10.10.10">
    <property type="entry name" value="Winged helix-like DNA-binding domain superfamily/Winged helix DNA-binding domain"/>
    <property type="match status" value="1"/>
</dbReference>
<feature type="domain" description="Disease resistance protein winged helix" evidence="3">
    <location>
        <begin position="345"/>
        <end position="401"/>
    </location>
</feature>
<evidence type="ECO:0000259" key="3">
    <source>
        <dbReference type="Pfam" id="PF23559"/>
    </source>
</evidence>
<evidence type="ECO:0000259" key="2">
    <source>
        <dbReference type="Pfam" id="PF00931"/>
    </source>
</evidence>
<dbReference type="OrthoDB" id="1733640at2759"/>
<dbReference type="Proteomes" id="UP000189703">
    <property type="component" value="Unplaced"/>
</dbReference>
<dbReference type="InParanoid" id="A0A1U8AZB0"/>
<dbReference type="InterPro" id="IPR036388">
    <property type="entry name" value="WH-like_DNA-bd_sf"/>
</dbReference>